<keyword evidence="2" id="KW-1133">Transmembrane helix</keyword>
<feature type="transmembrane region" description="Helical" evidence="2">
    <location>
        <begin position="55"/>
        <end position="73"/>
    </location>
</feature>
<evidence type="ECO:0000256" key="2">
    <source>
        <dbReference type="SAM" id="Phobius"/>
    </source>
</evidence>
<gene>
    <name evidence="3" type="ORF">PMES_02270</name>
</gene>
<sequence>MAERFGGRFSPRPGPEGSDDTDARRGGDGPLPGTGRSSVPPAGQWRNARRSRTGGRVNALFIAPAPLALLAFGRDPAGMALSLAAFGLLIGAALLTREGIRAQEVYETRRVAKRPALPRKLFGAALTGAGLALAGLVSGGIGAALIFAVLGAALHVAAFGPDPLRDKGVEGSDEYQTSRALDAVAKGEAHLAQMRRDIARTRDPVLVGRVEAFGATAARMFRGIEEDPSDLNGARRYLGVYLQGAREATAKYTELAGRRADAAARDDYLALLDDLEQGFTRHTEAMHRAERSDLEIEIEVLRERLAREGVTSGDKL</sequence>
<proteinExistence type="predicted"/>
<protein>
    <submittedName>
        <fullName evidence="3">5-bromo-4-chloroindolyl phosphate hydrolysis protein domain containing protein</fullName>
    </submittedName>
</protein>
<feature type="transmembrane region" description="Helical" evidence="2">
    <location>
        <begin position="121"/>
        <end position="154"/>
    </location>
</feature>
<dbReference type="Pfam" id="PF10112">
    <property type="entry name" value="Halogen_Hydrol"/>
    <property type="match status" value="1"/>
</dbReference>
<keyword evidence="2" id="KW-0812">Transmembrane</keyword>
<accession>A0A921NQA1</accession>
<evidence type="ECO:0000313" key="4">
    <source>
        <dbReference type="Proteomes" id="UP000698242"/>
    </source>
</evidence>
<name>A0A921NQA1_9RHOB</name>
<dbReference type="EMBL" id="APKE01000026">
    <property type="protein sequence ID" value="KAF0675380.1"/>
    <property type="molecule type" value="Genomic_DNA"/>
</dbReference>
<keyword evidence="2" id="KW-0472">Membrane</keyword>
<feature type="transmembrane region" description="Helical" evidence="2">
    <location>
        <begin position="79"/>
        <end position="100"/>
    </location>
</feature>
<keyword evidence="4" id="KW-1185">Reference proteome</keyword>
<evidence type="ECO:0000256" key="1">
    <source>
        <dbReference type="SAM" id="MobiDB-lite"/>
    </source>
</evidence>
<evidence type="ECO:0000313" key="3">
    <source>
        <dbReference type="EMBL" id="KAF0675380.1"/>
    </source>
</evidence>
<comment type="caution">
    <text evidence="3">The sequence shown here is derived from an EMBL/GenBank/DDBJ whole genome shotgun (WGS) entry which is preliminary data.</text>
</comment>
<reference evidence="3" key="1">
    <citation type="submission" date="2013-03" db="EMBL/GenBank/DDBJ databases">
        <title>Genome Sequence of the Profundibacterium mesophilum strain KAUST100406-0324T from Red Sea, a novel genus in the family Rhodobacteraceae.</title>
        <authorList>
            <person name="Essack M."/>
            <person name="Alam I."/>
            <person name="Lafi F."/>
            <person name="Alawi W."/>
            <person name="Kamanu F."/>
            <person name="Al-Suwailem A."/>
            <person name="Lee O.O."/>
            <person name="Xu Y."/>
            <person name="Bajic V."/>
            <person name="Qian P.-Y."/>
            <person name="Archer J."/>
        </authorList>
    </citation>
    <scope>NUCLEOTIDE SEQUENCE</scope>
    <source>
        <strain evidence="3">KAUST100406-0324</strain>
    </source>
</reference>
<feature type="region of interest" description="Disordered" evidence="1">
    <location>
        <begin position="1"/>
        <end position="51"/>
    </location>
</feature>
<dbReference type="AlphaFoldDB" id="A0A921NQA1"/>
<dbReference type="Proteomes" id="UP000698242">
    <property type="component" value="Unassembled WGS sequence"/>
</dbReference>
<dbReference type="OrthoDB" id="7375296at2"/>
<organism evidence="3 4">
    <name type="scientific">Profundibacterium mesophilum KAUST100406-0324</name>
    <dbReference type="NCBI Taxonomy" id="1037889"/>
    <lineage>
        <taxon>Bacteria</taxon>
        <taxon>Pseudomonadati</taxon>
        <taxon>Pseudomonadota</taxon>
        <taxon>Alphaproteobacteria</taxon>
        <taxon>Rhodobacterales</taxon>
        <taxon>Roseobacteraceae</taxon>
        <taxon>Profundibacterium</taxon>
    </lineage>
</organism>
<dbReference type="RefSeq" id="WP_159965789.1">
    <property type="nucleotide sequence ID" value="NZ_APKE01000026.1"/>
</dbReference>
<dbReference type="InterPro" id="IPR018770">
    <property type="entry name" value="ChloroindolylP_hydrolase"/>
</dbReference>